<accession>A0A2N9GBW9</accession>
<evidence type="ECO:0008006" key="2">
    <source>
        <dbReference type="Google" id="ProtNLM"/>
    </source>
</evidence>
<gene>
    <name evidence="1" type="ORF">FSB_LOCUS24780</name>
</gene>
<organism evidence="1">
    <name type="scientific">Fagus sylvatica</name>
    <name type="common">Beechnut</name>
    <dbReference type="NCBI Taxonomy" id="28930"/>
    <lineage>
        <taxon>Eukaryota</taxon>
        <taxon>Viridiplantae</taxon>
        <taxon>Streptophyta</taxon>
        <taxon>Embryophyta</taxon>
        <taxon>Tracheophyta</taxon>
        <taxon>Spermatophyta</taxon>
        <taxon>Magnoliopsida</taxon>
        <taxon>eudicotyledons</taxon>
        <taxon>Gunneridae</taxon>
        <taxon>Pentapetalae</taxon>
        <taxon>rosids</taxon>
        <taxon>fabids</taxon>
        <taxon>Fagales</taxon>
        <taxon>Fagaceae</taxon>
        <taxon>Fagus</taxon>
    </lineage>
</organism>
<reference evidence="1" key="1">
    <citation type="submission" date="2018-02" db="EMBL/GenBank/DDBJ databases">
        <authorList>
            <person name="Cohen D.B."/>
            <person name="Kent A.D."/>
        </authorList>
    </citation>
    <scope>NUCLEOTIDE SEQUENCE</scope>
</reference>
<proteinExistence type="predicted"/>
<dbReference type="EMBL" id="OIVN01001713">
    <property type="protein sequence ID" value="SPC96898.1"/>
    <property type="molecule type" value="Genomic_DNA"/>
</dbReference>
<dbReference type="AlphaFoldDB" id="A0A2N9GBW9"/>
<name>A0A2N9GBW9_FAGSY</name>
<sequence>MPCGKGPDKDVLASENLNYMTFIKNLKEALELSSHRQSPSKWVCVDLSSFVLGELYRAMYLFSFDPKQSHGGPLWLMQMWAYSYFPTIAPELHPTREPKSYGRPGCKLGMLAKSPTSLPTSYFSVIPPGSDCLRILCFLRLKGFGGNKGHQCWSGGLLPLARGQIVWPYLVAASASNLDPKYSLEYKSFDFERRGRVSVGMEHIASYVAPTPL</sequence>
<evidence type="ECO:0000313" key="1">
    <source>
        <dbReference type="EMBL" id="SPC96898.1"/>
    </source>
</evidence>
<protein>
    <recommendedName>
        <fullName evidence="2">Aminotransferase-like plant mobile domain-containing protein</fullName>
    </recommendedName>
</protein>